<dbReference type="Proteomes" id="UP001157502">
    <property type="component" value="Chromosome 4"/>
</dbReference>
<name>A0ACC2HB85_DALPE</name>
<accession>A0ACC2HB85</accession>
<keyword evidence="2" id="KW-1185">Reference proteome</keyword>
<reference evidence="1" key="1">
    <citation type="submission" date="2021-05" db="EMBL/GenBank/DDBJ databases">
        <authorList>
            <person name="Pan Q."/>
            <person name="Jouanno E."/>
            <person name="Zahm M."/>
            <person name="Klopp C."/>
            <person name="Cabau C."/>
            <person name="Louis A."/>
            <person name="Berthelot C."/>
            <person name="Parey E."/>
            <person name="Roest Crollius H."/>
            <person name="Montfort J."/>
            <person name="Robinson-Rechavi M."/>
            <person name="Bouchez O."/>
            <person name="Lampietro C."/>
            <person name="Lopez Roques C."/>
            <person name="Donnadieu C."/>
            <person name="Postlethwait J."/>
            <person name="Bobe J."/>
            <person name="Dillon D."/>
            <person name="Chandos A."/>
            <person name="von Hippel F."/>
            <person name="Guiguen Y."/>
        </authorList>
    </citation>
    <scope>NUCLEOTIDE SEQUENCE</scope>
    <source>
        <strain evidence="1">YG-Jan2019</strain>
    </source>
</reference>
<evidence type="ECO:0000313" key="2">
    <source>
        <dbReference type="Proteomes" id="UP001157502"/>
    </source>
</evidence>
<proteinExistence type="predicted"/>
<evidence type="ECO:0000313" key="1">
    <source>
        <dbReference type="EMBL" id="KAJ8012981.1"/>
    </source>
</evidence>
<sequence length="663" mass="74622">MASGDIKKVVSRSGTGSPLQTTNYVRWCVDVVPAFPHPSPPHRHCSGTESNREEKQIGQLSHEDDDQGHSVANKTPGNESKRQDLSLLSPCEEQYHLPRSSPVISRRMTSSSWHGDTELSVLPSTTVASLGIRAGTLSPSDQYHHSFSESPTLESQTTTGSVEADSSPCNCSTVPQADRLRSVSLFSNLNRLLTTGLHLPFKSPQCPGLDREKCPRHNPLDPQIEDIKNERSRMIQHCSADTFKTGCDLDTENAHFIVVDMVLEALEGVKWAVSLSKMCCGDMGNQKEALKDSGANLSVRPSKTCSRVSTDSGYEGCGEDKGPVTTHTNMSSKRSLGCPIIPCSAESLAQQLVCDFRKQWFPKQELKRGRQSIRTSLQELPGGVSMVTDARFSLSEEIIQRTRMRGNQNWAPPQFQIIFSIHPSQRRSEAVASQHFLCAGCGTDIEPRYIKKLRYCEYLGKYFCDCCHSGDESVIPGRILTQWDFGRYLVCDFSKKLLDTVWHQPLFDLACVGKTLYSRVRELDKFRNLQEQLLGIRRLLNACRLSASVLKEFEQLPDHLTQKPHRFSMDDLQKVKRGQLVPLARAVLQVSITHVESCQICLARGFICEFCKQTDVLFSFQSETCKRCKECKACFHKDCFRHEECPKCIRIQSRKNLRDTFFL</sequence>
<organism evidence="1 2">
    <name type="scientific">Dallia pectoralis</name>
    <name type="common">Alaska blackfish</name>
    <dbReference type="NCBI Taxonomy" id="75939"/>
    <lineage>
        <taxon>Eukaryota</taxon>
        <taxon>Metazoa</taxon>
        <taxon>Chordata</taxon>
        <taxon>Craniata</taxon>
        <taxon>Vertebrata</taxon>
        <taxon>Euteleostomi</taxon>
        <taxon>Actinopterygii</taxon>
        <taxon>Neopterygii</taxon>
        <taxon>Teleostei</taxon>
        <taxon>Protacanthopterygii</taxon>
        <taxon>Esociformes</taxon>
        <taxon>Umbridae</taxon>
        <taxon>Dallia</taxon>
    </lineage>
</organism>
<comment type="caution">
    <text evidence="1">The sequence shown here is derived from an EMBL/GenBank/DDBJ whole genome shotgun (WGS) entry which is preliminary data.</text>
</comment>
<protein>
    <submittedName>
        <fullName evidence="1">Uncharacterized protein</fullName>
    </submittedName>
</protein>
<dbReference type="EMBL" id="CM055731">
    <property type="protein sequence ID" value="KAJ8012981.1"/>
    <property type="molecule type" value="Genomic_DNA"/>
</dbReference>
<gene>
    <name evidence="1" type="ORF">DPEC_G00048520</name>
</gene>